<keyword evidence="1" id="KW-0175">Coiled coil</keyword>
<evidence type="ECO:0000256" key="2">
    <source>
        <dbReference type="SAM" id="MobiDB-lite"/>
    </source>
</evidence>
<dbReference type="Proteomes" id="UP000235347">
    <property type="component" value="Unassembled WGS sequence"/>
</dbReference>
<protein>
    <submittedName>
        <fullName evidence="3">Uncharacterized protein</fullName>
    </submittedName>
</protein>
<reference evidence="3 4" key="1">
    <citation type="submission" date="2018-01" db="EMBL/GenBank/DDBJ databases">
        <title>Whole genome analyses suggest that Burkholderia sensu lato contains two further novel genera in the rhizoxinica-symbiotica group Mycetohabitans gen. nov., and Trinickia gen. nov.: implications for the evolution of diazotrophy and nodulation in the Burkholderiaceae.</title>
        <authorList>
            <person name="Estrada-de los Santos P."/>
            <person name="Palmer M."/>
            <person name="Chavez-Ramirez B."/>
            <person name="Beukes C."/>
            <person name="Steenkamp E.T."/>
            <person name="Hirsch A.M."/>
            <person name="Manyaka P."/>
            <person name="Maluk M."/>
            <person name="Lafos M."/>
            <person name="Crook M."/>
            <person name="Gross E."/>
            <person name="Simon M.F."/>
            <person name="Bueno dos Reis Junior F."/>
            <person name="Poole P.S."/>
            <person name="Venter S.N."/>
            <person name="James E.K."/>
        </authorList>
    </citation>
    <scope>NUCLEOTIDE SEQUENCE [LARGE SCALE GENOMIC DNA]</scope>
    <source>
        <strain evidence="3 4">GP25-8</strain>
    </source>
</reference>
<feature type="coiled-coil region" evidence="1">
    <location>
        <begin position="12"/>
        <end position="39"/>
    </location>
</feature>
<feature type="region of interest" description="Disordered" evidence="2">
    <location>
        <begin position="903"/>
        <end position="923"/>
    </location>
</feature>
<dbReference type="EMBL" id="PNYB01000038">
    <property type="protein sequence ID" value="PMS16095.1"/>
    <property type="molecule type" value="Genomic_DNA"/>
</dbReference>
<gene>
    <name evidence="3" type="ORF">C0Z19_26450</name>
</gene>
<comment type="caution">
    <text evidence="3">The sequence shown here is derived from an EMBL/GenBank/DDBJ whole genome shotgun (WGS) entry which is preliminary data.</text>
</comment>
<dbReference type="PROSITE" id="PS00923">
    <property type="entry name" value="ASP_GLU_RACEMASE_1"/>
    <property type="match status" value="1"/>
</dbReference>
<accession>A0A2N7VG17</accession>
<evidence type="ECO:0000313" key="3">
    <source>
        <dbReference type="EMBL" id="PMS16095.1"/>
    </source>
</evidence>
<keyword evidence="4" id="KW-1185">Reference proteome</keyword>
<sequence>MPVDKPATSQPNAEQAAALAALREAIKRAQEAATRAAQQAAMERVKAAMENAMRVYAKGKTGSERTAALDAAGAAIAKLAPSGRSDAGKLFGSLAKDATQSVSAEAPAVSAMREDAYSLATAQATLKQAAADLAALRKTSPKLAALSQEDGGGGTLADDRTKIDELQKTLNRDLEHEFDATQAPKDAKDPESARLAIVLGNHAKDGVQGDLHSLLTSHILHDAMAHPQTAGLTDADKQMLKNDPLSFALSSLMARNPDDPALQLSLVNAVSAMRPSYAHDLVAKAPDLSTKLSVLNAQMAAAQQSDGAAGRKAVLDAVRGELTPKALEKGLADAIKVTQPFEPHAGSLASASQQKATNAGAWLSSTLADGCPNELREPLLDTLMKQLGKDAPTIGDANNILKSSFFDGVSTLVSGDPAAAKKAAQWLLSSRDGKGSADLPDDFTAARSAARYGNGDLWAAVSTQLTANHAPHKAIKALTDSIAKGNADRVKDAQSKHAKESFDKFKSDPQKYVEKYFDQFSSKDAQAKLDFSQTPPGGGTETDAQYKMRLRNFVGAALGLAPTAQALAKAKTAKTPDPYQDMYSGDSDQAKVINKAIDPVVDRILKENGDHKTALSAIPVAYGTSKDGVGNTALFSLHTKDHVKLIDLTGATYDGKDGNGAFHDLQQHNKVFSSDGILAVPRNLTLDVKNGHVDVDTHQAYQEPWQDKVWHIARDVGVGVMVAGGVVLAVASMGAAVPEELAAGGLVSASLAGAAGTATIGASTIVAGSTLNDMLEEAGHNQPYMTTGNIANLLSAASGGLYSGSALIELNGFKSMVSTGTPSALSRVMTSPVGGAASAGFAAGATDAQIQQVQESWDQMSTGQKIESIGGLVTPLVAGAAGIRVLAGQNGYALPFAQAMAGQGRSPHDIDADSGQGATASGHQTAQFTTDMLGFTPQRSVVVDASQTWGPLRNGIVQNNTATLLNFASKDLDANNVVIFCNTASAQTNGGVAAMAGNAVLNNIVDATSKYVFANGGEHPAFVATNSTVSNYAFPAALSALAKGGAFDPNELAAFKSDPSVNKTPLGGSTKGNGPNVDNLVVLQDPAHAAPGTPLTVASVSGMDIADLVNRTPPKTDPGYPAWLKQLKASAKTSVENLPKDTTSLALACTHYVTDDVVSAFKDALHARGMDHVKIINPNENMANIRTQQILQTKGWKNFQGTANGKTVYYANIDPSEFPEFAKTVTALTGDPDPIVKSLPDSVRAQILGKSAQRDSGEALDAALTPEELALISDGGPIGTNAG</sequence>
<evidence type="ECO:0000256" key="1">
    <source>
        <dbReference type="SAM" id="Coils"/>
    </source>
</evidence>
<organism evidence="3 4">
    <name type="scientific">Trinickia soli</name>
    <dbReference type="NCBI Taxonomy" id="380675"/>
    <lineage>
        <taxon>Bacteria</taxon>
        <taxon>Pseudomonadati</taxon>
        <taxon>Pseudomonadota</taxon>
        <taxon>Betaproteobacteria</taxon>
        <taxon>Burkholderiales</taxon>
        <taxon>Burkholderiaceae</taxon>
        <taxon>Trinickia</taxon>
    </lineage>
</organism>
<proteinExistence type="predicted"/>
<dbReference type="InterPro" id="IPR018187">
    <property type="entry name" value="Asp/Glu_racemase_AS_1"/>
</dbReference>
<evidence type="ECO:0000313" key="4">
    <source>
        <dbReference type="Proteomes" id="UP000235347"/>
    </source>
</evidence>
<name>A0A2N7VG17_9BURK</name>